<sequence>MDNTELPSTCTCKDVQIVLVRFRCNRWCVRKPTPQTNLRRERLAATPRRRPLRGAATSRGGRPNIPISRRRHDLSNTQHEHRRRRRRRRPDAVTVRWYDENELYGTEPGMPESPALGRRRAAVAALRCDASSELNSYIQMSFVSDRARVRNAGSRWAQKHRRLTARCIREVLGSRLRGPVGH</sequence>
<dbReference type="Proteomes" id="UP000299102">
    <property type="component" value="Unassembled WGS sequence"/>
</dbReference>
<evidence type="ECO:0000313" key="3">
    <source>
        <dbReference type="Proteomes" id="UP000299102"/>
    </source>
</evidence>
<accession>A0A4C1X2W0</accession>
<proteinExistence type="predicted"/>
<evidence type="ECO:0000313" key="2">
    <source>
        <dbReference type="EMBL" id="GBP58066.1"/>
    </source>
</evidence>
<keyword evidence="3" id="KW-1185">Reference proteome</keyword>
<evidence type="ECO:0000256" key="1">
    <source>
        <dbReference type="SAM" id="MobiDB-lite"/>
    </source>
</evidence>
<gene>
    <name evidence="2" type="ORF">EVAR_39782_1</name>
</gene>
<comment type="caution">
    <text evidence="2">The sequence shown here is derived from an EMBL/GenBank/DDBJ whole genome shotgun (WGS) entry which is preliminary data.</text>
</comment>
<dbReference type="AlphaFoldDB" id="A0A4C1X2W0"/>
<feature type="region of interest" description="Disordered" evidence="1">
    <location>
        <begin position="41"/>
        <end position="90"/>
    </location>
</feature>
<name>A0A4C1X2W0_EUMVA</name>
<dbReference type="EMBL" id="BGZK01000726">
    <property type="protein sequence ID" value="GBP58066.1"/>
    <property type="molecule type" value="Genomic_DNA"/>
</dbReference>
<protein>
    <submittedName>
        <fullName evidence="2">Uncharacterized protein</fullName>
    </submittedName>
</protein>
<feature type="compositionally biased region" description="Basic residues" evidence="1">
    <location>
        <begin position="80"/>
        <end position="89"/>
    </location>
</feature>
<reference evidence="2 3" key="1">
    <citation type="journal article" date="2019" name="Commun. Biol.">
        <title>The bagworm genome reveals a unique fibroin gene that provides high tensile strength.</title>
        <authorList>
            <person name="Kono N."/>
            <person name="Nakamura H."/>
            <person name="Ohtoshi R."/>
            <person name="Tomita M."/>
            <person name="Numata K."/>
            <person name="Arakawa K."/>
        </authorList>
    </citation>
    <scope>NUCLEOTIDE SEQUENCE [LARGE SCALE GENOMIC DNA]</scope>
</reference>
<organism evidence="2 3">
    <name type="scientific">Eumeta variegata</name>
    <name type="common">Bagworm moth</name>
    <name type="synonym">Eumeta japonica</name>
    <dbReference type="NCBI Taxonomy" id="151549"/>
    <lineage>
        <taxon>Eukaryota</taxon>
        <taxon>Metazoa</taxon>
        <taxon>Ecdysozoa</taxon>
        <taxon>Arthropoda</taxon>
        <taxon>Hexapoda</taxon>
        <taxon>Insecta</taxon>
        <taxon>Pterygota</taxon>
        <taxon>Neoptera</taxon>
        <taxon>Endopterygota</taxon>
        <taxon>Lepidoptera</taxon>
        <taxon>Glossata</taxon>
        <taxon>Ditrysia</taxon>
        <taxon>Tineoidea</taxon>
        <taxon>Psychidae</taxon>
        <taxon>Oiketicinae</taxon>
        <taxon>Eumeta</taxon>
    </lineage>
</organism>